<feature type="repeat" description="WD" evidence="3">
    <location>
        <begin position="840"/>
        <end position="874"/>
    </location>
</feature>
<sequence>MTAEETVNVKEAEIIKLILDFLNSRKLHISMLALEKESGVINGLFSDDMLFLRQLILDGQWDEVLQFIQPLECMEKFDKKRFRYIIMKQKFLEALCVNNAMSAEDEPQHLEFTMREAVQCLHALEEYCPSKEDYSKLCLLLTLPRLTNHAEFKDWNPSTARVHCFEEACVMVAEFKNPADRKLSEAGFKASNNRLFQLVMKGLLYECCVEFCQSKATGEEITESEVLLGIDLLCGNGCDDLDLSLLSWLQNLPATVFSCAFEQKMLNIHVDKLLKPTKAAYADLLTPLISKLSPYPSSPMRRPQSADAYMTRSLNPALDGLSCGLTNHDKRVTDLGTKTSPMSHSFANFHYPGVQNLSRSLMLENTECHSIFEESPERSDTPVEPQHPISSETQCQSSVPENEQRSGTQSHGPAKQEKNELRDSTEQFQEYYRQRLRYQQHLEQKEQQRQLYQQMLLEGGVNQEDGADQQQNLTEQFLNRSIQKLGELNMGMDSLGNDVQTLSQQCNGSKGNASTNPASNFTSAPSDAGQRITTDSQNVNTSTPRKRGAANQIPFPEESPVQGNQIASEHAVTQSQSEDSSGNLSRTRCDEEDKSKKQFICINTLEDTQAVRAVAFHPSGSLYAVGSNSKTLRVCAYPEVIDPSAYSAPKQPVVRFKRNKHHKGSIYCVAWSPCGQLLATGSNDKYVKVLPFNAETCNATGPDLEFSMHDGTIRDLAFMEGPESGGAILISAGAGDCNIYTTDCQRGQGLHALSGHTGHILALYTWSGWMIASGSQDKTVRFWDLRVPSCVRVVGTTFHGTGSAVASVAVDPSGRLLATGQEDSSCMLYDIRGGRMVQSYHPHSSDVRSVRFSPGAHYLLTGSYDMKIKVTDLQGDLTKQLPLMVVGEHKDKVIQCRWHTQDLSFLSSSADRTVTLWTYNG</sequence>
<gene>
    <name evidence="6" type="ORF">N307_15406</name>
</gene>
<keyword evidence="1 3" id="KW-0853">WD repeat</keyword>
<dbReference type="PANTHER" id="PTHR19863:SF5">
    <property type="entry name" value="WD REPEAT-CONTAINING PROTEIN 47"/>
    <property type="match status" value="1"/>
</dbReference>
<feature type="repeat" description="WD" evidence="3">
    <location>
        <begin position="798"/>
        <end position="839"/>
    </location>
</feature>
<dbReference type="Pfam" id="PF17814">
    <property type="entry name" value="LisH_TPL"/>
    <property type="match status" value="1"/>
</dbReference>
<evidence type="ECO:0000256" key="1">
    <source>
        <dbReference type="ARBA" id="ARBA00022574"/>
    </source>
</evidence>
<organism evidence="6 7">
    <name type="scientific">Dryobates pubescens</name>
    <name type="common">Downy woodpecker</name>
    <name type="synonym">Picoides pubescens</name>
    <dbReference type="NCBI Taxonomy" id="118200"/>
    <lineage>
        <taxon>Eukaryota</taxon>
        <taxon>Metazoa</taxon>
        <taxon>Chordata</taxon>
        <taxon>Craniata</taxon>
        <taxon>Vertebrata</taxon>
        <taxon>Euteleostomi</taxon>
        <taxon>Archelosauria</taxon>
        <taxon>Archosauria</taxon>
        <taxon>Dinosauria</taxon>
        <taxon>Saurischia</taxon>
        <taxon>Theropoda</taxon>
        <taxon>Coelurosauria</taxon>
        <taxon>Aves</taxon>
        <taxon>Neognathae</taxon>
        <taxon>Neoaves</taxon>
        <taxon>Telluraves</taxon>
        <taxon>Coraciimorphae</taxon>
        <taxon>Piciformes</taxon>
        <taxon>Picidae</taxon>
        <taxon>Dryobates</taxon>
    </lineage>
</organism>
<dbReference type="CDD" id="cd00200">
    <property type="entry name" value="WD40"/>
    <property type="match status" value="1"/>
</dbReference>
<dbReference type="SMART" id="SM00668">
    <property type="entry name" value="CTLH"/>
    <property type="match status" value="1"/>
</dbReference>
<dbReference type="SUPFAM" id="SSF50978">
    <property type="entry name" value="WD40 repeat-like"/>
    <property type="match status" value="1"/>
</dbReference>
<dbReference type="InterPro" id="IPR054532">
    <property type="entry name" value="TPL_SMU1_LisH-like"/>
</dbReference>
<keyword evidence="2" id="KW-0677">Repeat</keyword>
<dbReference type="SMART" id="SM00667">
    <property type="entry name" value="LisH"/>
    <property type="match status" value="1"/>
</dbReference>
<evidence type="ECO:0000256" key="3">
    <source>
        <dbReference type="PROSITE-ProRule" id="PRU00221"/>
    </source>
</evidence>
<dbReference type="InterPro" id="IPR015943">
    <property type="entry name" value="WD40/YVTN_repeat-like_dom_sf"/>
</dbReference>
<evidence type="ECO:0000259" key="5">
    <source>
        <dbReference type="PROSITE" id="PS50897"/>
    </source>
</evidence>
<name>A0A093ILP3_DRYPU</name>
<keyword evidence="7" id="KW-1185">Reference proteome</keyword>
<dbReference type="STRING" id="118200.A0A093ILP3"/>
<dbReference type="Gene3D" id="2.130.10.10">
    <property type="entry name" value="YVTN repeat-like/Quinoprotein amine dehydrogenase"/>
    <property type="match status" value="2"/>
</dbReference>
<dbReference type="InterPro" id="IPR036322">
    <property type="entry name" value="WD40_repeat_dom_sf"/>
</dbReference>
<evidence type="ECO:0000256" key="2">
    <source>
        <dbReference type="ARBA" id="ARBA00022737"/>
    </source>
</evidence>
<dbReference type="InterPro" id="IPR040067">
    <property type="entry name" value="WDR47"/>
</dbReference>
<dbReference type="InterPro" id="IPR001680">
    <property type="entry name" value="WD40_rpt"/>
</dbReference>
<feature type="repeat" description="WD" evidence="3">
    <location>
        <begin position="659"/>
        <end position="689"/>
    </location>
</feature>
<dbReference type="EMBL" id="KL215998">
    <property type="protein sequence ID" value="KFV67671.1"/>
    <property type="molecule type" value="Genomic_DNA"/>
</dbReference>
<dbReference type="PANTHER" id="PTHR19863">
    <property type="entry name" value="NEMITIN (NEURONAL ENRICHED MAP INTERACTING PROTEIN) HOMOLOG"/>
    <property type="match status" value="1"/>
</dbReference>
<feature type="region of interest" description="Disordered" evidence="4">
    <location>
        <begin position="499"/>
        <end position="590"/>
    </location>
</feature>
<dbReference type="InterPro" id="IPR006595">
    <property type="entry name" value="CTLH_C"/>
</dbReference>
<dbReference type="Pfam" id="PF00400">
    <property type="entry name" value="WD40"/>
    <property type="match status" value="6"/>
</dbReference>
<dbReference type="PROSITE" id="PS00678">
    <property type="entry name" value="WD_REPEATS_1"/>
    <property type="match status" value="1"/>
</dbReference>
<feature type="compositionally biased region" description="Basic and acidic residues" evidence="4">
    <location>
        <begin position="372"/>
        <end position="381"/>
    </location>
</feature>
<feature type="region of interest" description="Disordered" evidence="4">
    <location>
        <begin position="372"/>
        <end position="424"/>
    </location>
</feature>
<feature type="compositionally biased region" description="Basic and acidic residues" evidence="4">
    <location>
        <begin position="414"/>
        <end position="424"/>
    </location>
</feature>
<dbReference type="InterPro" id="IPR019775">
    <property type="entry name" value="WD40_repeat_CS"/>
</dbReference>
<evidence type="ECO:0000256" key="4">
    <source>
        <dbReference type="SAM" id="MobiDB-lite"/>
    </source>
</evidence>
<dbReference type="PROSITE" id="PS50896">
    <property type="entry name" value="LISH"/>
    <property type="match status" value="1"/>
</dbReference>
<dbReference type="Proteomes" id="UP000053875">
    <property type="component" value="Unassembled WGS sequence"/>
</dbReference>
<dbReference type="AlphaFoldDB" id="A0A093ILP3"/>
<feature type="repeat" description="WD" evidence="3">
    <location>
        <begin position="886"/>
        <end position="921"/>
    </location>
</feature>
<dbReference type="SMART" id="SM00320">
    <property type="entry name" value="WD40"/>
    <property type="match status" value="7"/>
</dbReference>
<feature type="domain" description="CTLH" evidence="5">
    <location>
        <begin position="45"/>
        <end position="102"/>
    </location>
</feature>
<feature type="compositionally biased region" description="Polar residues" evidence="4">
    <location>
        <begin position="499"/>
        <end position="543"/>
    </location>
</feature>
<accession>A0A093ILP3</accession>
<dbReference type="PROSITE" id="PS50897">
    <property type="entry name" value="CTLH"/>
    <property type="match status" value="1"/>
</dbReference>
<dbReference type="InterPro" id="IPR057749">
    <property type="entry name" value="WDR47_COR"/>
</dbReference>
<protein>
    <submittedName>
        <fullName evidence="6">WD repeat-containing protein 47</fullName>
    </submittedName>
</protein>
<feature type="repeat" description="WD" evidence="3">
    <location>
        <begin position="753"/>
        <end position="793"/>
    </location>
</feature>
<evidence type="ECO:0000313" key="7">
    <source>
        <dbReference type="Proteomes" id="UP000053875"/>
    </source>
</evidence>
<dbReference type="PROSITE" id="PS50294">
    <property type="entry name" value="WD_REPEATS_REGION"/>
    <property type="match status" value="2"/>
</dbReference>
<reference evidence="6 7" key="1">
    <citation type="submission" date="2014-04" db="EMBL/GenBank/DDBJ databases">
        <title>Genome evolution of avian class.</title>
        <authorList>
            <person name="Zhang G."/>
            <person name="Li C."/>
        </authorList>
    </citation>
    <scope>NUCLEOTIDE SEQUENCE [LARGE SCALE GENOMIC DNA]</scope>
    <source>
        <strain evidence="6">BGI_N307</strain>
    </source>
</reference>
<dbReference type="InterPro" id="IPR006594">
    <property type="entry name" value="LisH"/>
</dbReference>
<evidence type="ECO:0000313" key="6">
    <source>
        <dbReference type="EMBL" id="KFV67671.1"/>
    </source>
</evidence>
<dbReference type="Pfam" id="PF25602">
    <property type="entry name" value="WDR47_COR"/>
    <property type="match status" value="1"/>
</dbReference>
<feature type="compositionally biased region" description="Polar residues" evidence="4">
    <location>
        <begin position="388"/>
        <end position="411"/>
    </location>
</feature>
<dbReference type="PROSITE" id="PS50082">
    <property type="entry name" value="WD_REPEATS_2"/>
    <property type="match status" value="5"/>
</dbReference>
<proteinExistence type="predicted"/>
<feature type="compositionally biased region" description="Polar residues" evidence="4">
    <location>
        <begin position="561"/>
        <end position="586"/>
    </location>
</feature>